<organism evidence="1 2">
    <name type="scientific">Caproiciproducens galactitolivorans</name>
    <dbReference type="NCBI Taxonomy" id="642589"/>
    <lineage>
        <taxon>Bacteria</taxon>
        <taxon>Bacillati</taxon>
        <taxon>Bacillota</taxon>
        <taxon>Clostridia</taxon>
        <taxon>Eubacteriales</taxon>
        <taxon>Acutalibacteraceae</taxon>
        <taxon>Caproiciproducens</taxon>
    </lineage>
</organism>
<comment type="caution">
    <text evidence="1">The sequence shown here is derived from an EMBL/GenBank/DDBJ whole genome shotgun (WGS) entry which is preliminary data.</text>
</comment>
<name>A0ABT4BQN8_9FIRM</name>
<evidence type="ECO:0000313" key="2">
    <source>
        <dbReference type="Proteomes" id="UP001082703"/>
    </source>
</evidence>
<gene>
    <name evidence="1" type="ORF">OUY18_02875</name>
</gene>
<sequence length="60" mass="6834">MALTERELTAIEDQLNGEKLLITKFKAYSQMCSDSAIKQKCDSIANRHQGHYDKLLSFLS</sequence>
<evidence type="ECO:0000313" key="1">
    <source>
        <dbReference type="EMBL" id="MCY1713199.1"/>
    </source>
</evidence>
<keyword evidence="1" id="KW-0167">Capsid protein</keyword>
<proteinExistence type="predicted"/>
<keyword evidence="2" id="KW-1185">Reference proteome</keyword>
<dbReference type="EMBL" id="JAPOHA010000002">
    <property type="protein sequence ID" value="MCY1713199.1"/>
    <property type="molecule type" value="Genomic_DNA"/>
</dbReference>
<accession>A0ABT4BQN8</accession>
<reference evidence="1 2" key="1">
    <citation type="submission" date="2022-11" db="EMBL/GenBank/DDBJ databases">
        <authorList>
            <person name="Caiyu Z."/>
        </authorList>
    </citation>
    <scope>NUCLEOTIDE SEQUENCE [LARGE SCALE GENOMIC DNA]</scope>
    <source>
        <strain evidence="1 2">YR-4</strain>
    </source>
</reference>
<dbReference type="Proteomes" id="UP001082703">
    <property type="component" value="Unassembled WGS sequence"/>
</dbReference>
<keyword evidence="1" id="KW-0946">Virion</keyword>
<dbReference type="RefSeq" id="WP_268057197.1">
    <property type="nucleotide sequence ID" value="NZ_JAPOHA010000002.1"/>
</dbReference>
<protein>
    <submittedName>
        <fullName evidence="1">Spore coat protein</fullName>
    </submittedName>
</protein>